<dbReference type="InterPro" id="IPR036890">
    <property type="entry name" value="HATPase_C_sf"/>
</dbReference>
<evidence type="ECO:0000256" key="9">
    <source>
        <dbReference type="ARBA" id="ARBA00023012"/>
    </source>
</evidence>
<dbReference type="PROSITE" id="PS50885">
    <property type="entry name" value="HAMP"/>
    <property type="match status" value="1"/>
</dbReference>
<dbReference type="InterPro" id="IPR003594">
    <property type="entry name" value="HATPase_dom"/>
</dbReference>
<comment type="subcellular location">
    <subcellularLocation>
        <location evidence="2">Cell membrane</location>
    </subcellularLocation>
</comment>
<dbReference type="Gene3D" id="3.30.565.10">
    <property type="entry name" value="Histidine kinase-like ATPase, C-terminal domain"/>
    <property type="match status" value="1"/>
</dbReference>
<evidence type="ECO:0000259" key="12">
    <source>
        <dbReference type="PROSITE" id="PS50109"/>
    </source>
</evidence>
<dbReference type="InterPro" id="IPR005467">
    <property type="entry name" value="His_kinase_dom"/>
</dbReference>
<gene>
    <name evidence="14" type="ORF">HF526_14585</name>
</gene>
<dbReference type="PANTHER" id="PTHR45436">
    <property type="entry name" value="SENSOR HISTIDINE KINASE YKOH"/>
    <property type="match status" value="1"/>
</dbReference>
<dbReference type="InterPro" id="IPR004358">
    <property type="entry name" value="Sig_transdc_His_kin-like_C"/>
</dbReference>
<evidence type="ECO:0000256" key="7">
    <source>
        <dbReference type="ARBA" id="ARBA00022777"/>
    </source>
</evidence>
<protein>
    <recommendedName>
        <fullName evidence="3">histidine kinase</fullName>
        <ecNumber evidence="3">2.7.13.3</ecNumber>
    </recommendedName>
</protein>
<dbReference type="PANTHER" id="PTHR45436:SF5">
    <property type="entry name" value="SENSOR HISTIDINE KINASE TRCS"/>
    <property type="match status" value="1"/>
</dbReference>
<evidence type="ECO:0000256" key="6">
    <source>
        <dbReference type="ARBA" id="ARBA00022692"/>
    </source>
</evidence>
<evidence type="ECO:0000256" key="8">
    <source>
        <dbReference type="ARBA" id="ARBA00022989"/>
    </source>
</evidence>
<dbReference type="EMBL" id="JAAXLA010000024">
    <property type="protein sequence ID" value="NMH98522.1"/>
    <property type="molecule type" value="Genomic_DNA"/>
</dbReference>
<dbReference type="SMART" id="SM00387">
    <property type="entry name" value="HATPase_c"/>
    <property type="match status" value="1"/>
</dbReference>
<dbReference type="Pfam" id="PF00512">
    <property type="entry name" value="HisKA"/>
    <property type="match status" value="1"/>
</dbReference>
<dbReference type="InterPro" id="IPR003660">
    <property type="entry name" value="HAMP_dom"/>
</dbReference>
<evidence type="ECO:0000313" key="14">
    <source>
        <dbReference type="EMBL" id="NMH98522.1"/>
    </source>
</evidence>
<comment type="catalytic activity">
    <reaction evidence="1">
        <text>ATP + protein L-histidine = ADP + protein N-phospho-L-histidine.</text>
        <dbReference type="EC" id="2.7.13.3"/>
    </reaction>
</comment>
<dbReference type="Proteomes" id="UP000820669">
    <property type="component" value="Unassembled WGS sequence"/>
</dbReference>
<evidence type="ECO:0000256" key="3">
    <source>
        <dbReference type="ARBA" id="ARBA00012438"/>
    </source>
</evidence>
<dbReference type="InterPro" id="IPR003661">
    <property type="entry name" value="HisK_dim/P_dom"/>
</dbReference>
<proteinExistence type="predicted"/>
<evidence type="ECO:0000256" key="11">
    <source>
        <dbReference type="SAM" id="Phobius"/>
    </source>
</evidence>
<evidence type="ECO:0000256" key="5">
    <source>
        <dbReference type="ARBA" id="ARBA00022679"/>
    </source>
</evidence>
<feature type="domain" description="HAMP" evidence="13">
    <location>
        <begin position="176"/>
        <end position="226"/>
    </location>
</feature>
<dbReference type="PROSITE" id="PS50109">
    <property type="entry name" value="HIS_KIN"/>
    <property type="match status" value="1"/>
</dbReference>
<dbReference type="GO" id="GO:0016301">
    <property type="term" value="F:kinase activity"/>
    <property type="evidence" value="ECO:0007669"/>
    <property type="project" value="UniProtKB-KW"/>
</dbReference>
<evidence type="ECO:0000256" key="1">
    <source>
        <dbReference type="ARBA" id="ARBA00000085"/>
    </source>
</evidence>
<dbReference type="InterPro" id="IPR050428">
    <property type="entry name" value="TCS_sensor_his_kinase"/>
</dbReference>
<sequence>MRRLRRWWAARTLRFRITLVVGVVALCALITLSQLGAGLLQSTLLSAADAELRGQARAAAGRIAAGTPVDALAPQESVRVVDTAGTPVDGRGPLPLRPGEIRDLAAGESVNVFRNGEPRRWLAVPAILPDGSTRLVVASGDLVGAGTLLARGALGLLLAALLAAVAVALAAWVATRAALRPVDRMRLAAAKLPPGERLPLPTARDELYALAEEINSLLARRDDAVTRLERFTGDAAHELRSPVAAIRAQAEVAVAHPDPTLADETLRGVAVEAQRLSVLLSDLLALARADAGQRPAAQPVDLVEAAREAIGRAAMIDNGDGPVLQLVAPSPAKAAASPAEVGLVLDNLLGNACRYARSVVRIGVLPAGRWVRLVVEDDGPGIPEADRERVFDRFTRLAPEAGGGGAGLGLALVAALVRGRGGTVVAGAAADGGARLEVRWPAP</sequence>
<evidence type="ECO:0000259" key="13">
    <source>
        <dbReference type="PROSITE" id="PS50885"/>
    </source>
</evidence>
<keyword evidence="5" id="KW-0808">Transferase</keyword>
<dbReference type="InterPro" id="IPR036097">
    <property type="entry name" value="HisK_dim/P_sf"/>
</dbReference>
<dbReference type="Pfam" id="PF02518">
    <property type="entry name" value="HATPase_c"/>
    <property type="match status" value="1"/>
</dbReference>
<feature type="domain" description="Histidine kinase" evidence="12">
    <location>
        <begin position="234"/>
        <end position="443"/>
    </location>
</feature>
<name>A0ABX1SCB8_9PSEU</name>
<dbReference type="SMART" id="SM00388">
    <property type="entry name" value="HisKA"/>
    <property type="match status" value="1"/>
</dbReference>
<dbReference type="Gene3D" id="1.10.287.130">
    <property type="match status" value="1"/>
</dbReference>
<keyword evidence="4" id="KW-0597">Phosphoprotein</keyword>
<dbReference type="PRINTS" id="PR00344">
    <property type="entry name" value="BCTRLSENSOR"/>
</dbReference>
<dbReference type="SUPFAM" id="SSF55874">
    <property type="entry name" value="ATPase domain of HSP90 chaperone/DNA topoisomerase II/histidine kinase"/>
    <property type="match status" value="1"/>
</dbReference>
<accession>A0ABX1SCB8</accession>
<comment type="caution">
    <text evidence="14">The sequence shown here is derived from an EMBL/GenBank/DDBJ whole genome shotgun (WGS) entry which is preliminary data.</text>
</comment>
<reference evidence="14 15" key="1">
    <citation type="submission" date="2020-04" db="EMBL/GenBank/DDBJ databases">
        <authorList>
            <person name="Klaysubun C."/>
            <person name="Duangmal K."/>
            <person name="Lipun K."/>
        </authorList>
    </citation>
    <scope>NUCLEOTIDE SEQUENCE [LARGE SCALE GENOMIC DNA]</scope>
    <source>
        <strain evidence="14 15">K10HN5</strain>
    </source>
</reference>
<keyword evidence="7 14" id="KW-0418">Kinase</keyword>
<keyword evidence="6 11" id="KW-0812">Transmembrane</keyword>
<evidence type="ECO:0000256" key="10">
    <source>
        <dbReference type="ARBA" id="ARBA00023136"/>
    </source>
</evidence>
<keyword evidence="10 11" id="KW-0472">Membrane</keyword>
<dbReference type="EC" id="2.7.13.3" evidence="3"/>
<dbReference type="SUPFAM" id="SSF47384">
    <property type="entry name" value="Homodimeric domain of signal transducing histidine kinase"/>
    <property type="match status" value="1"/>
</dbReference>
<evidence type="ECO:0000256" key="2">
    <source>
        <dbReference type="ARBA" id="ARBA00004236"/>
    </source>
</evidence>
<evidence type="ECO:0000313" key="15">
    <source>
        <dbReference type="Proteomes" id="UP000820669"/>
    </source>
</evidence>
<evidence type="ECO:0000256" key="4">
    <source>
        <dbReference type="ARBA" id="ARBA00022553"/>
    </source>
</evidence>
<organism evidence="14 15">
    <name type="scientific">Pseudonocardia acidicola</name>
    <dbReference type="NCBI Taxonomy" id="2724939"/>
    <lineage>
        <taxon>Bacteria</taxon>
        <taxon>Bacillati</taxon>
        <taxon>Actinomycetota</taxon>
        <taxon>Actinomycetes</taxon>
        <taxon>Pseudonocardiales</taxon>
        <taxon>Pseudonocardiaceae</taxon>
        <taxon>Pseudonocardia</taxon>
    </lineage>
</organism>
<keyword evidence="8 11" id="KW-1133">Transmembrane helix</keyword>
<dbReference type="CDD" id="cd00082">
    <property type="entry name" value="HisKA"/>
    <property type="match status" value="1"/>
</dbReference>
<feature type="transmembrane region" description="Helical" evidence="11">
    <location>
        <begin position="153"/>
        <end position="175"/>
    </location>
</feature>
<keyword evidence="15" id="KW-1185">Reference proteome</keyword>
<keyword evidence="9" id="KW-0902">Two-component regulatory system</keyword>
<dbReference type="Gene3D" id="6.10.340.10">
    <property type="match status" value="1"/>
</dbReference>